<dbReference type="EMBL" id="LOPW02000001">
    <property type="protein sequence ID" value="POG57532.1"/>
    <property type="molecule type" value="Genomic_DNA"/>
</dbReference>
<feature type="region of interest" description="Disordered" evidence="1">
    <location>
        <begin position="84"/>
        <end position="114"/>
    </location>
</feature>
<comment type="caution">
    <text evidence="3">The sequence shown here is derived from an EMBL/GenBank/DDBJ whole genome shotgun (WGS) entry which is preliminary data.</text>
</comment>
<protein>
    <submittedName>
        <fullName evidence="3">Uncharacterized protein</fullName>
    </submittedName>
</protein>
<dbReference type="AlphaFoldDB" id="A0A2P4NWL0"/>
<name>A0A2P4NWL0_9EURY</name>
<feature type="region of interest" description="Disordered" evidence="1">
    <location>
        <begin position="1"/>
        <end position="24"/>
    </location>
</feature>
<evidence type="ECO:0000256" key="2">
    <source>
        <dbReference type="SAM" id="Phobius"/>
    </source>
</evidence>
<sequence>MPYQSRGSRKSVRASRKGFPDGSCGPAMDDAVLQRFAVVLALVGVALHLAALAENPSQGFLTIGFGVLLLALALGGAPLTRELFEGDANRTEAERETTRAEPPDSESPDADGQS</sequence>
<feature type="transmembrane region" description="Helical" evidence="2">
    <location>
        <begin position="59"/>
        <end position="80"/>
    </location>
</feature>
<organism evidence="3 4">
    <name type="scientific">Haloferax marisrubri</name>
    <dbReference type="NCBI Taxonomy" id="1544719"/>
    <lineage>
        <taxon>Archaea</taxon>
        <taxon>Methanobacteriati</taxon>
        <taxon>Methanobacteriota</taxon>
        <taxon>Stenosarchaea group</taxon>
        <taxon>Halobacteria</taxon>
        <taxon>Halobacteriales</taxon>
        <taxon>Haloferacaceae</taxon>
        <taxon>Haloferax</taxon>
    </lineage>
</organism>
<feature type="compositionally biased region" description="Acidic residues" evidence="1">
    <location>
        <begin position="103"/>
        <end position="114"/>
    </location>
</feature>
<feature type="compositionally biased region" description="Basic and acidic residues" evidence="1">
    <location>
        <begin position="84"/>
        <end position="102"/>
    </location>
</feature>
<evidence type="ECO:0000313" key="4">
    <source>
        <dbReference type="Proteomes" id="UP000053621"/>
    </source>
</evidence>
<dbReference type="Proteomes" id="UP000053621">
    <property type="component" value="Unassembled WGS sequence"/>
</dbReference>
<proteinExistence type="predicted"/>
<keyword evidence="2" id="KW-0472">Membrane</keyword>
<feature type="compositionally biased region" description="Basic residues" evidence="1">
    <location>
        <begin position="7"/>
        <end position="16"/>
    </location>
</feature>
<reference evidence="3" key="1">
    <citation type="submission" date="2017-08" db="EMBL/GenBank/DDBJ databases">
        <title>Haloferax marisrubri sp. nov., isolated from the Discovery deep brine-seawater interface in the Red Sea.</title>
        <authorList>
            <person name="Zhang G."/>
            <person name="Stingl U."/>
        </authorList>
    </citation>
    <scope>NUCLEOTIDE SEQUENCE [LARGE SCALE GENOMIC DNA]</scope>
    <source>
        <strain evidence="3">SB3</strain>
    </source>
</reference>
<evidence type="ECO:0000313" key="3">
    <source>
        <dbReference type="EMBL" id="POG57532.1"/>
    </source>
</evidence>
<gene>
    <name evidence="3" type="ORF">AUR65_001275</name>
</gene>
<feature type="transmembrane region" description="Helical" evidence="2">
    <location>
        <begin position="36"/>
        <end position="53"/>
    </location>
</feature>
<accession>A0A2P4NWL0</accession>
<keyword evidence="2" id="KW-0812">Transmembrane</keyword>
<keyword evidence="4" id="KW-1185">Reference proteome</keyword>
<dbReference type="OrthoDB" id="293550at2157"/>
<evidence type="ECO:0000256" key="1">
    <source>
        <dbReference type="SAM" id="MobiDB-lite"/>
    </source>
</evidence>
<keyword evidence="2" id="KW-1133">Transmembrane helix</keyword>